<feature type="compositionally biased region" description="Polar residues" evidence="1">
    <location>
        <begin position="933"/>
        <end position="943"/>
    </location>
</feature>
<dbReference type="RefSeq" id="XP_064671097.1">
    <property type="nucleotide sequence ID" value="XM_064814984.1"/>
</dbReference>
<feature type="compositionally biased region" description="Acidic residues" evidence="1">
    <location>
        <begin position="1166"/>
        <end position="1181"/>
    </location>
</feature>
<accession>A0AAN6YTR3</accession>
<feature type="compositionally biased region" description="Polar residues" evidence="1">
    <location>
        <begin position="272"/>
        <end position="287"/>
    </location>
</feature>
<feature type="region of interest" description="Disordered" evidence="1">
    <location>
        <begin position="1003"/>
        <end position="1250"/>
    </location>
</feature>
<dbReference type="Pfam" id="PF22942">
    <property type="entry name" value="DUF7025"/>
    <property type="match status" value="1"/>
</dbReference>
<dbReference type="CDD" id="cd19481">
    <property type="entry name" value="RecA-like_protease"/>
    <property type="match status" value="1"/>
</dbReference>
<dbReference type="InterPro" id="IPR003593">
    <property type="entry name" value="AAA+_ATPase"/>
</dbReference>
<evidence type="ECO:0000313" key="3">
    <source>
        <dbReference type="EMBL" id="KAK4113527.1"/>
    </source>
</evidence>
<feature type="domain" description="AAA+ ATPase" evidence="2">
    <location>
        <begin position="716"/>
        <end position="843"/>
    </location>
</feature>
<dbReference type="PANTHER" id="PTHR46411:SF3">
    <property type="entry name" value="AAA+ ATPASE DOMAIN-CONTAINING PROTEIN"/>
    <property type="match status" value="1"/>
</dbReference>
<name>A0AAN6YTR3_9PEZI</name>
<dbReference type="SUPFAM" id="SSF52540">
    <property type="entry name" value="P-loop containing nucleoside triphosphate hydrolases"/>
    <property type="match status" value="1"/>
</dbReference>
<dbReference type="Pfam" id="PF00004">
    <property type="entry name" value="AAA"/>
    <property type="match status" value="1"/>
</dbReference>
<dbReference type="Proteomes" id="UP001302812">
    <property type="component" value="Unassembled WGS sequence"/>
</dbReference>
<dbReference type="InterPro" id="IPR054289">
    <property type="entry name" value="DUF7025"/>
</dbReference>
<feature type="compositionally biased region" description="Acidic residues" evidence="1">
    <location>
        <begin position="1232"/>
        <end position="1250"/>
    </location>
</feature>
<protein>
    <recommendedName>
        <fullName evidence="2">AAA+ ATPase domain-containing protein</fullName>
    </recommendedName>
</protein>
<evidence type="ECO:0000313" key="4">
    <source>
        <dbReference type="Proteomes" id="UP001302812"/>
    </source>
</evidence>
<reference evidence="3" key="1">
    <citation type="journal article" date="2023" name="Mol. Phylogenet. Evol.">
        <title>Genome-scale phylogeny and comparative genomics of the fungal order Sordariales.</title>
        <authorList>
            <person name="Hensen N."/>
            <person name="Bonometti L."/>
            <person name="Westerberg I."/>
            <person name="Brannstrom I.O."/>
            <person name="Guillou S."/>
            <person name="Cros-Aarteil S."/>
            <person name="Calhoun S."/>
            <person name="Haridas S."/>
            <person name="Kuo A."/>
            <person name="Mondo S."/>
            <person name="Pangilinan J."/>
            <person name="Riley R."/>
            <person name="LaButti K."/>
            <person name="Andreopoulos B."/>
            <person name="Lipzen A."/>
            <person name="Chen C."/>
            <person name="Yan M."/>
            <person name="Daum C."/>
            <person name="Ng V."/>
            <person name="Clum A."/>
            <person name="Steindorff A."/>
            <person name="Ohm R.A."/>
            <person name="Martin F."/>
            <person name="Silar P."/>
            <person name="Natvig D.O."/>
            <person name="Lalanne C."/>
            <person name="Gautier V."/>
            <person name="Ament-Velasquez S.L."/>
            <person name="Kruys A."/>
            <person name="Hutchinson M.I."/>
            <person name="Powell A.J."/>
            <person name="Barry K."/>
            <person name="Miller A.N."/>
            <person name="Grigoriev I.V."/>
            <person name="Debuchy R."/>
            <person name="Gladieux P."/>
            <person name="Hiltunen Thoren M."/>
            <person name="Johannesson H."/>
        </authorList>
    </citation>
    <scope>NUCLEOTIDE SEQUENCE</scope>
    <source>
        <strain evidence="3">CBS 508.74</strain>
    </source>
</reference>
<feature type="compositionally biased region" description="Basic and acidic residues" evidence="1">
    <location>
        <begin position="15"/>
        <end position="81"/>
    </location>
</feature>
<reference evidence="3" key="2">
    <citation type="submission" date="2023-05" db="EMBL/GenBank/DDBJ databases">
        <authorList>
            <consortium name="Lawrence Berkeley National Laboratory"/>
            <person name="Steindorff A."/>
            <person name="Hensen N."/>
            <person name="Bonometti L."/>
            <person name="Westerberg I."/>
            <person name="Brannstrom I.O."/>
            <person name="Guillou S."/>
            <person name="Cros-Aarteil S."/>
            <person name="Calhoun S."/>
            <person name="Haridas S."/>
            <person name="Kuo A."/>
            <person name="Mondo S."/>
            <person name="Pangilinan J."/>
            <person name="Riley R."/>
            <person name="Labutti K."/>
            <person name="Andreopoulos B."/>
            <person name="Lipzen A."/>
            <person name="Chen C."/>
            <person name="Yanf M."/>
            <person name="Daum C."/>
            <person name="Ng V."/>
            <person name="Clum A."/>
            <person name="Ohm R."/>
            <person name="Martin F."/>
            <person name="Silar P."/>
            <person name="Natvig D."/>
            <person name="Lalanne C."/>
            <person name="Gautier V."/>
            <person name="Ament-Velasquez S.L."/>
            <person name="Kruys A."/>
            <person name="Hutchinson M.I."/>
            <person name="Powell A.J."/>
            <person name="Barry K."/>
            <person name="Miller A.N."/>
            <person name="Grigoriev I.V."/>
            <person name="Debuchy R."/>
            <person name="Gladieux P."/>
            <person name="Thoren M.H."/>
            <person name="Johannesson H."/>
        </authorList>
    </citation>
    <scope>NUCLEOTIDE SEQUENCE</scope>
    <source>
        <strain evidence="3">CBS 508.74</strain>
    </source>
</reference>
<feature type="compositionally biased region" description="Acidic residues" evidence="1">
    <location>
        <begin position="306"/>
        <end position="317"/>
    </location>
</feature>
<proteinExistence type="predicted"/>
<dbReference type="Pfam" id="PF23232">
    <property type="entry name" value="AAA_lid_13"/>
    <property type="match status" value="1"/>
</dbReference>
<comment type="caution">
    <text evidence="3">The sequence shown here is derived from an EMBL/GenBank/DDBJ whole genome shotgun (WGS) entry which is preliminary data.</text>
</comment>
<dbReference type="EMBL" id="MU853339">
    <property type="protein sequence ID" value="KAK4113527.1"/>
    <property type="molecule type" value="Genomic_DNA"/>
</dbReference>
<evidence type="ECO:0000259" key="2">
    <source>
        <dbReference type="SMART" id="SM00382"/>
    </source>
</evidence>
<dbReference type="AlphaFoldDB" id="A0AAN6YTR3"/>
<dbReference type="GeneID" id="89939109"/>
<dbReference type="InterPro" id="IPR056599">
    <property type="entry name" value="AAA_lid_fung"/>
</dbReference>
<feature type="region of interest" description="Disordered" evidence="1">
    <location>
        <begin position="1"/>
        <end position="82"/>
    </location>
</feature>
<dbReference type="PANTHER" id="PTHR46411">
    <property type="entry name" value="FAMILY ATPASE, PUTATIVE-RELATED"/>
    <property type="match status" value="1"/>
</dbReference>
<dbReference type="GO" id="GO:0016887">
    <property type="term" value="F:ATP hydrolysis activity"/>
    <property type="evidence" value="ECO:0007669"/>
    <property type="project" value="InterPro"/>
</dbReference>
<dbReference type="InterPro" id="IPR027417">
    <property type="entry name" value="P-loop_NTPase"/>
</dbReference>
<organism evidence="3 4">
    <name type="scientific">Canariomyces notabilis</name>
    <dbReference type="NCBI Taxonomy" id="2074819"/>
    <lineage>
        <taxon>Eukaryota</taxon>
        <taxon>Fungi</taxon>
        <taxon>Dikarya</taxon>
        <taxon>Ascomycota</taxon>
        <taxon>Pezizomycotina</taxon>
        <taxon>Sordariomycetes</taxon>
        <taxon>Sordariomycetidae</taxon>
        <taxon>Sordariales</taxon>
        <taxon>Chaetomiaceae</taxon>
        <taxon>Canariomyces</taxon>
    </lineage>
</organism>
<dbReference type="SMART" id="SM00382">
    <property type="entry name" value="AAA"/>
    <property type="match status" value="1"/>
</dbReference>
<sequence length="1250" mass="142305">MAQEDTVKPQPPPAKKPEEDRAEKPKDNAKKPEEPRAEKPEDNAKKSEKDHAGNPEEDNSKKREEGNAKQPEKDSAEKPEGNLKYLDLSDEAAAEMLQKTGVVEPVVWPEPEETEEEKWHAQRRKVPLKVDVEWLDFEHFKNRYSEKEGLAIIEVLCGHSKILQEIFHETTRRSRGIKKDVRVARPVPNLKPAVDGNSDSYRYWIQRVRIQSPQLILLLSRLTGHRNSWSTDQPRTFFSPFRAFYYYLPELTKCLDILRKRFGHVDGPDDSTLPNSATTVTTLTQAGSKPEQAASVDTADRGSPLGDEDDDAVEWDNPDFRPLHPNMALSDELASAVTLAHLETFVNFIEDHIASDWRRAAGTSQRKFRFPELLMAFQPGELLYSPVLSDSVQNSVAEADSNPKLYQIAWRLYAMSPDEIKDDKPDDTQKAKHALYLYAYHMDYNGNSYVPVRYCFNIKGYEGERDITSLKVYPLRFVKTADKIKDTLRKQGTRFREFITQRHLSYDGWTLPYGPVAESASSPLPVEHIDGDVMIDFVEGYKSEALATMEKPTEGLLQFDDSEWGEGDDDLSITHWRPVKDDGDQLEKFAYFSEKTQRAEWLAERDTMEQRNSRRALKAYSDGKRVTESDLEEDDLLLLPRRVVAYTFRERRFVLLDTDSLTPLPKSSNVFDDLRINPRHKQMVRSLVQSHFDKEATQRLRPNLSLSQDIFRGKGSGLVILLHGVPGVGKTATAEAVAQANNKPLFVITCGDLGFAPADVEDSLKNIFRLAQLWNCVLLLDEADIFLSRRQLNDLKRNALVSVFLRVLEYYSGVLFLTTNRVGTLDEAFKSRIHLSLYYPPLDWQQTMDIFKLNIRKLQENVNKKHKLLDEELGSNTPKPPKIVIDGKSILSFANDHWNRNEAAREQRWNGRQIRNAFQIAYSLAEFDMNNTVSDQGENNTVERGTPRRVAGNGRLDRRQFEMVAEAIQKFEDYLYSATNGTDSDRARKEFIREDDYYEEQQWPRDSWGNSMAYRPPAPSRQITPSDRRQGQGNAYISPRGYNRPMPAGRPDLSRPAPVPGEEQFAPVSNMNWPKLQGGMPQQAQQRRLNVPSGAPPGPAQRQAKPPARPGGTRRVVGQVNTPGEQYMASRGNNHSMRPAKSPRPAASQRNDSRYHSGLSTSTPQDEADMDDVPQDWEDKEDQGGAADGGDDDVAYQHHGDGDGLDDENDLYGHGGEEQLDDADMDQYGVEGQDEGYLEYGNDDDEWREY</sequence>
<feature type="compositionally biased region" description="Polar residues" evidence="1">
    <location>
        <begin position="1021"/>
        <end position="1035"/>
    </location>
</feature>
<feature type="region of interest" description="Disordered" evidence="1">
    <location>
        <begin position="268"/>
        <end position="318"/>
    </location>
</feature>
<dbReference type="GO" id="GO:0005524">
    <property type="term" value="F:ATP binding"/>
    <property type="evidence" value="ECO:0007669"/>
    <property type="project" value="InterPro"/>
</dbReference>
<keyword evidence="4" id="KW-1185">Reference proteome</keyword>
<dbReference type="Gene3D" id="3.40.50.300">
    <property type="entry name" value="P-loop containing nucleotide triphosphate hydrolases"/>
    <property type="match status" value="1"/>
</dbReference>
<feature type="region of interest" description="Disordered" evidence="1">
    <location>
        <begin position="933"/>
        <end position="954"/>
    </location>
</feature>
<evidence type="ECO:0000256" key="1">
    <source>
        <dbReference type="SAM" id="MobiDB-lite"/>
    </source>
</evidence>
<gene>
    <name evidence="3" type="ORF">N656DRAFT_778311</name>
</gene>
<dbReference type="InterPro" id="IPR003959">
    <property type="entry name" value="ATPase_AAA_core"/>
</dbReference>